<evidence type="ECO:0000256" key="1">
    <source>
        <dbReference type="ARBA" id="ARBA00004429"/>
    </source>
</evidence>
<dbReference type="FunFam" id="1.10.287.950:FF:000001">
    <property type="entry name" value="Methyl-accepting chemotaxis sensory transducer"/>
    <property type="match status" value="1"/>
</dbReference>
<keyword evidence="7 13" id="KW-1133">Transmembrane helix</keyword>
<organism evidence="16 17">
    <name type="scientific">Pandoraea thiooxydans</name>
    <dbReference type="NCBI Taxonomy" id="445709"/>
    <lineage>
        <taxon>Bacteria</taxon>
        <taxon>Pseudomonadati</taxon>
        <taxon>Pseudomonadota</taxon>
        <taxon>Betaproteobacteria</taxon>
        <taxon>Burkholderiales</taxon>
        <taxon>Burkholderiaceae</taxon>
        <taxon>Pandoraea</taxon>
    </lineage>
</organism>
<dbReference type="Proteomes" id="UP000036700">
    <property type="component" value="Chromosome"/>
</dbReference>
<dbReference type="KEGG" id="ptx:ABW99_08135"/>
<dbReference type="GO" id="GO:0007165">
    <property type="term" value="P:signal transduction"/>
    <property type="evidence" value="ECO:0007669"/>
    <property type="project" value="UniProtKB-KW"/>
</dbReference>
<dbReference type="PROSITE" id="PS50885">
    <property type="entry name" value="HAMP"/>
    <property type="match status" value="1"/>
</dbReference>
<keyword evidence="5" id="KW-0997">Cell inner membrane</keyword>
<evidence type="ECO:0000256" key="4">
    <source>
        <dbReference type="ARBA" id="ARBA00022500"/>
    </source>
</evidence>
<feature type="transmembrane region" description="Helical" evidence="13">
    <location>
        <begin position="190"/>
        <end position="210"/>
    </location>
</feature>
<sequence>MHKNLTIRTSLTLVISLFVVLLVVASVLGMTSLKSSNDSLRSIYAVDTPTLTELRNSAEELQRMRQALATMSSYLSAGNTAELTVVMKRYDGYRTVSDKLWQQYMNRPKLNAQEEALAKQADVTRTHFVNDILAPTASALKSGDLSTFNGLQASSAPPVWAKFTKTLNALQAIHVAHQKDLYESAQHTFMMMRAILGGAVALALLVGIFARQALIGAIVKPVNQAVSYFEKIASGDLSTAIAVSGKNEMSNLLAGLKRMQEALVKTVRVVRDSSEAISSGAGEIANGNADLSSRTEEQASSLEETAASMEQLTSAVKQNADNAKQASQLAVTASETAARGGAVVSQVVDTMHGITESSNKVTDILSVIDGIAFQTNILALNAAVEAARAGEQGRGFAVVAGEVRTLAQRSAAAAKEIKGLIDDSAQRVQAGSALVARAGQTMDEIVKSITKVTDIMGEISAASTEQSTGIEEVNRAVTQMDEMTQQNAALVEEAAAAAGSLEEQARHLRNAVAVFRLSGADASAPAAAAATPMLEDMSTEPALARAA</sequence>
<evidence type="ECO:0000256" key="10">
    <source>
        <dbReference type="ARBA" id="ARBA00029447"/>
    </source>
</evidence>
<comment type="subcellular location">
    <subcellularLocation>
        <location evidence="1">Cell inner membrane</location>
        <topology evidence="1">Multi-pass membrane protein</topology>
    </subcellularLocation>
</comment>
<dbReference type="InterPro" id="IPR004089">
    <property type="entry name" value="MCPsignal_dom"/>
</dbReference>
<keyword evidence="2" id="KW-1003">Cell membrane</keyword>
<evidence type="ECO:0000256" key="8">
    <source>
        <dbReference type="ARBA" id="ARBA00023136"/>
    </source>
</evidence>
<dbReference type="Gene3D" id="1.10.287.950">
    <property type="entry name" value="Methyl-accepting chemotaxis protein"/>
    <property type="match status" value="1"/>
</dbReference>
<keyword evidence="3" id="KW-0488">Methylation</keyword>
<comment type="similarity">
    <text evidence="10">Belongs to the methyl-accepting chemotaxis (MCP) protein family.</text>
</comment>
<evidence type="ECO:0000256" key="11">
    <source>
        <dbReference type="PROSITE-ProRule" id="PRU00284"/>
    </source>
</evidence>
<dbReference type="PATRIC" id="fig|445709.3.peg.1739"/>
<keyword evidence="9 11" id="KW-0807">Transducer</keyword>
<evidence type="ECO:0000256" key="7">
    <source>
        <dbReference type="ARBA" id="ARBA00022989"/>
    </source>
</evidence>
<dbReference type="GO" id="GO:0005886">
    <property type="term" value="C:plasma membrane"/>
    <property type="evidence" value="ECO:0007669"/>
    <property type="project" value="UniProtKB-SubCell"/>
</dbReference>
<dbReference type="STRING" id="445709.ABW99_08135"/>
<keyword evidence="8 13" id="KW-0472">Membrane</keyword>
<evidence type="ECO:0000256" key="13">
    <source>
        <dbReference type="SAM" id="Phobius"/>
    </source>
</evidence>
<dbReference type="InterPro" id="IPR003660">
    <property type="entry name" value="HAMP_dom"/>
</dbReference>
<dbReference type="InterPro" id="IPR003122">
    <property type="entry name" value="Tar_rcpt_lig-bd"/>
</dbReference>
<gene>
    <name evidence="16" type="ORF">ABW99_08135</name>
</gene>
<dbReference type="CDD" id="cd06225">
    <property type="entry name" value="HAMP"/>
    <property type="match status" value="1"/>
</dbReference>
<dbReference type="Pfam" id="PF00672">
    <property type="entry name" value="HAMP"/>
    <property type="match status" value="1"/>
</dbReference>
<dbReference type="EMBL" id="CP011568">
    <property type="protein sequence ID" value="AKJ70461.1"/>
    <property type="molecule type" value="Genomic_DNA"/>
</dbReference>
<dbReference type="PROSITE" id="PS50111">
    <property type="entry name" value="CHEMOTAXIS_TRANSDUC_2"/>
    <property type="match status" value="1"/>
</dbReference>
<accession>A0A0G3F0F1</accession>
<dbReference type="SUPFAM" id="SSF47170">
    <property type="entry name" value="Aspartate receptor, ligand-binding domain"/>
    <property type="match status" value="1"/>
</dbReference>
<keyword evidence="17" id="KW-1185">Reference proteome</keyword>
<feature type="domain" description="HAMP" evidence="15">
    <location>
        <begin position="216"/>
        <end position="268"/>
    </location>
</feature>
<evidence type="ECO:0000256" key="3">
    <source>
        <dbReference type="ARBA" id="ARBA00022481"/>
    </source>
</evidence>
<evidence type="ECO:0000256" key="9">
    <source>
        <dbReference type="ARBA" id="ARBA00023224"/>
    </source>
</evidence>
<dbReference type="RefSeq" id="WP_047216459.1">
    <property type="nucleotide sequence ID" value="NZ_CP011568.3"/>
</dbReference>
<keyword evidence="6 13" id="KW-0812">Transmembrane</keyword>
<dbReference type="InterPro" id="IPR035440">
    <property type="entry name" value="4HB_MCP_dom_sf"/>
</dbReference>
<dbReference type="OrthoDB" id="5298208at2"/>
<dbReference type="SMART" id="SM00304">
    <property type="entry name" value="HAMP"/>
    <property type="match status" value="1"/>
</dbReference>
<reference evidence="17" key="1">
    <citation type="submission" date="2015-06" db="EMBL/GenBank/DDBJ databases">
        <authorList>
            <person name="Lim Y.L."/>
            <person name="Ee R."/>
            <person name="Yong D."/>
            <person name="How K.Y."/>
            <person name="Yin W.F."/>
            <person name="Chan K.G."/>
        </authorList>
    </citation>
    <scope>NUCLEOTIDE SEQUENCE [LARGE SCALE GENOMIC DNA]</scope>
    <source>
        <strain evidence="17">DSM 25325</strain>
    </source>
</reference>
<feature type="domain" description="Methyl-accepting transducer" evidence="14">
    <location>
        <begin position="273"/>
        <end position="502"/>
    </location>
</feature>
<dbReference type="GO" id="GO:0006935">
    <property type="term" value="P:chemotaxis"/>
    <property type="evidence" value="ECO:0007669"/>
    <property type="project" value="UniProtKB-KW"/>
</dbReference>
<dbReference type="SUPFAM" id="SSF58104">
    <property type="entry name" value="Methyl-accepting chemotaxis protein (MCP) signaling domain"/>
    <property type="match status" value="1"/>
</dbReference>
<evidence type="ECO:0000256" key="12">
    <source>
        <dbReference type="SAM" id="Coils"/>
    </source>
</evidence>
<dbReference type="SMART" id="SM00283">
    <property type="entry name" value="MA"/>
    <property type="match status" value="1"/>
</dbReference>
<keyword evidence="12" id="KW-0175">Coiled coil</keyword>
<evidence type="ECO:0000313" key="17">
    <source>
        <dbReference type="Proteomes" id="UP000036700"/>
    </source>
</evidence>
<protein>
    <submittedName>
        <fullName evidence="16">Chemotaxis protein</fullName>
    </submittedName>
</protein>
<dbReference type="AlphaFoldDB" id="A0A0G3F0F1"/>
<evidence type="ECO:0000313" key="16">
    <source>
        <dbReference type="EMBL" id="AKJ70461.1"/>
    </source>
</evidence>
<dbReference type="PRINTS" id="PR00260">
    <property type="entry name" value="CHEMTRNSDUCR"/>
</dbReference>
<dbReference type="CDD" id="cd11386">
    <property type="entry name" value="MCP_signal"/>
    <property type="match status" value="1"/>
</dbReference>
<evidence type="ECO:0000256" key="5">
    <source>
        <dbReference type="ARBA" id="ARBA00022519"/>
    </source>
</evidence>
<feature type="coiled-coil region" evidence="12">
    <location>
        <begin position="473"/>
        <end position="511"/>
    </location>
</feature>
<dbReference type="PANTHER" id="PTHR43531">
    <property type="entry name" value="PROTEIN ICFG"/>
    <property type="match status" value="1"/>
</dbReference>
<dbReference type="InterPro" id="IPR004090">
    <property type="entry name" value="Chemotax_Me-accpt_rcpt"/>
</dbReference>
<dbReference type="InterPro" id="IPR051310">
    <property type="entry name" value="MCP_chemotaxis"/>
</dbReference>
<evidence type="ECO:0000259" key="15">
    <source>
        <dbReference type="PROSITE" id="PS50885"/>
    </source>
</evidence>
<dbReference type="Pfam" id="PF00015">
    <property type="entry name" value="MCPsignal"/>
    <property type="match status" value="1"/>
</dbReference>
<keyword evidence="4" id="KW-0145">Chemotaxis</keyword>
<dbReference type="Pfam" id="PF02203">
    <property type="entry name" value="TarH"/>
    <property type="match status" value="1"/>
</dbReference>
<evidence type="ECO:0000259" key="14">
    <source>
        <dbReference type="PROSITE" id="PS50111"/>
    </source>
</evidence>
<evidence type="ECO:0000256" key="2">
    <source>
        <dbReference type="ARBA" id="ARBA00022475"/>
    </source>
</evidence>
<dbReference type="Gene3D" id="1.20.120.30">
    <property type="entry name" value="Aspartate receptor, ligand-binding domain"/>
    <property type="match status" value="1"/>
</dbReference>
<dbReference type="PANTHER" id="PTHR43531:SF14">
    <property type="entry name" value="METHYL-ACCEPTING CHEMOTAXIS PROTEIN I-RELATED"/>
    <property type="match status" value="1"/>
</dbReference>
<name>A0A0G3F0F1_9BURK</name>
<evidence type="ECO:0000256" key="6">
    <source>
        <dbReference type="ARBA" id="ARBA00022692"/>
    </source>
</evidence>
<dbReference type="GO" id="GO:0004888">
    <property type="term" value="F:transmembrane signaling receptor activity"/>
    <property type="evidence" value="ECO:0007669"/>
    <property type="project" value="InterPro"/>
</dbReference>
<proteinExistence type="inferred from homology"/>